<dbReference type="CDD" id="cd01949">
    <property type="entry name" value="GGDEF"/>
    <property type="match status" value="1"/>
</dbReference>
<dbReference type="RefSeq" id="WP_310011007.1">
    <property type="nucleotide sequence ID" value="NZ_JAVDQT010000001.1"/>
</dbReference>
<dbReference type="CDD" id="cd00130">
    <property type="entry name" value="PAS"/>
    <property type="match status" value="1"/>
</dbReference>
<feature type="domain" description="PAC" evidence="4">
    <location>
        <begin position="93"/>
        <end position="144"/>
    </location>
</feature>
<dbReference type="PANTHER" id="PTHR45138">
    <property type="entry name" value="REGULATORY COMPONENTS OF SENSORY TRANSDUCTION SYSTEM"/>
    <property type="match status" value="1"/>
</dbReference>
<dbReference type="SUPFAM" id="SSF55073">
    <property type="entry name" value="Nucleotide cyclase"/>
    <property type="match status" value="1"/>
</dbReference>
<dbReference type="NCBIfam" id="TIGR00229">
    <property type="entry name" value="sensory_box"/>
    <property type="match status" value="1"/>
</dbReference>
<dbReference type="InterPro" id="IPR000160">
    <property type="entry name" value="GGDEF_dom"/>
</dbReference>
<proteinExistence type="predicted"/>
<gene>
    <name evidence="6" type="ORF">J2782_001543</name>
</gene>
<comment type="catalytic activity">
    <reaction evidence="2">
        <text>2 GTP = 3',3'-c-di-GMP + 2 diphosphate</text>
        <dbReference type="Rhea" id="RHEA:24898"/>
        <dbReference type="ChEBI" id="CHEBI:33019"/>
        <dbReference type="ChEBI" id="CHEBI:37565"/>
        <dbReference type="ChEBI" id="CHEBI:58805"/>
        <dbReference type="EC" id="2.7.7.65"/>
    </reaction>
</comment>
<protein>
    <recommendedName>
        <fullName evidence="1">diguanylate cyclase</fullName>
        <ecNumber evidence="1">2.7.7.65</ecNumber>
    </recommendedName>
</protein>
<dbReference type="SMART" id="SM00091">
    <property type="entry name" value="PAS"/>
    <property type="match status" value="1"/>
</dbReference>
<evidence type="ECO:0000313" key="7">
    <source>
        <dbReference type="Proteomes" id="UP001184614"/>
    </source>
</evidence>
<evidence type="ECO:0000256" key="2">
    <source>
        <dbReference type="ARBA" id="ARBA00034247"/>
    </source>
</evidence>
<dbReference type="InterPro" id="IPR050469">
    <property type="entry name" value="Diguanylate_Cyclase"/>
</dbReference>
<dbReference type="Pfam" id="PF00990">
    <property type="entry name" value="GGDEF"/>
    <property type="match status" value="1"/>
</dbReference>
<dbReference type="EMBL" id="JAVDQT010000001">
    <property type="protein sequence ID" value="MDR6431838.1"/>
    <property type="molecule type" value="Genomic_DNA"/>
</dbReference>
<dbReference type="SUPFAM" id="SSF55785">
    <property type="entry name" value="PYP-like sensor domain (PAS domain)"/>
    <property type="match status" value="1"/>
</dbReference>
<accession>A0ABU1M7F0</accession>
<dbReference type="Pfam" id="PF13426">
    <property type="entry name" value="PAS_9"/>
    <property type="match status" value="1"/>
</dbReference>
<evidence type="ECO:0000256" key="1">
    <source>
        <dbReference type="ARBA" id="ARBA00012528"/>
    </source>
</evidence>
<evidence type="ECO:0000259" key="3">
    <source>
        <dbReference type="PROSITE" id="PS50112"/>
    </source>
</evidence>
<dbReference type="Gene3D" id="3.30.70.270">
    <property type="match status" value="1"/>
</dbReference>
<dbReference type="InterPro" id="IPR000700">
    <property type="entry name" value="PAS-assoc_C"/>
</dbReference>
<dbReference type="InterPro" id="IPR000014">
    <property type="entry name" value="PAS"/>
</dbReference>
<evidence type="ECO:0000259" key="4">
    <source>
        <dbReference type="PROSITE" id="PS50113"/>
    </source>
</evidence>
<dbReference type="NCBIfam" id="TIGR00254">
    <property type="entry name" value="GGDEF"/>
    <property type="match status" value="1"/>
</dbReference>
<dbReference type="PANTHER" id="PTHR45138:SF9">
    <property type="entry name" value="DIGUANYLATE CYCLASE DGCM-RELATED"/>
    <property type="match status" value="1"/>
</dbReference>
<dbReference type="InterPro" id="IPR029787">
    <property type="entry name" value="Nucleotide_cyclase"/>
</dbReference>
<dbReference type="InterPro" id="IPR035965">
    <property type="entry name" value="PAS-like_dom_sf"/>
</dbReference>
<dbReference type="Proteomes" id="UP001184614">
    <property type="component" value="Unassembled WGS sequence"/>
</dbReference>
<keyword evidence="7" id="KW-1185">Reference proteome</keyword>
<feature type="domain" description="PAS" evidence="3">
    <location>
        <begin position="12"/>
        <end position="65"/>
    </location>
</feature>
<evidence type="ECO:0000313" key="6">
    <source>
        <dbReference type="EMBL" id="MDR6431838.1"/>
    </source>
</evidence>
<name>A0ABU1M7F0_9HYPH</name>
<sequence>MHIHDQKNPFVSSNNILSLVTESPLGVCITDEQGLFIFVNRAFCNLYGYEADELIGQDFTILVPDANKNELTALHTKFINDYSEDDSQSLTELQMEWTVLDRHGNELFIIANAVLLLGKDGSRNKATFVTDITQQKIAEDKLLRANRKLEFHATRDELTALLNRRAGLDRVSKAIALSKVRLEPLSVAFIDVDYFKRINDLYGHVVGDEVLREISEMIINGIREGDSAVRYGGEEILIIMPRTNAQAALAVIERLRGQLAERRLSSESIEVTFSAGIAEYQRGDRKAFLVAADKALYAAKNAGRNRSMLS</sequence>
<dbReference type="InterPro" id="IPR043128">
    <property type="entry name" value="Rev_trsase/Diguanyl_cyclase"/>
</dbReference>
<dbReference type="SMART" id="SM00267">
    <property type="entry name" value="GGDEF"/>
    <property type="match status" value="1"/>
</dbReference>
<evidence type="ECO:0000259" key="5">
    <source>
        <dbReference type="PROSITE" id="PS50887"/>
    </source>
</evidence>
<organism evidence="6 7">
    <name type="scientific">Brucella pseudogrignonensis</name>
    <dbReference type="NCBI Taxonomy" id="419475"/>
    <lineage>
        <taxon>Bacteria</taxon>
        <taxon>Pseudomonadati</taxon>
        <taxon>Pseudomonadota</taxon>
        <taxon>Alphaproteobacteria</taxon>
        <taxon>Hyphomicrobiales</taxon>
        <taxon>Brucellaceae</taxon>
        <taxon>Brucella/Ochrobactrum group</taxon>
        <taxon>Brucella</taxon>
    </lineage>
</organism>
<dbReference type="EC" id="2.7.7.65" evidence="1"/>
<feature type="domain" description="GGDEF" evidence="5">
    <location>
        <begin position="183"/>
        <end position="310"/>
    </location>
</feature>
<comment type="caution">
    <text evidence="6">The sequence shown here is derived from an EMBL/GenBank/DDBJ whole genome shotgun (WGS) entry which is preliminary data.</text>
</comment>
<dbReference type="Gene3D" id="3.30.450.20">
    <property type="entry name" value="PAS domain"/>
    <property type="match status" value="1"/>
</dbReference>
<reference evidence="6 7" key="1">
    <citation type="submission" date="2023-07" db="EMBL/GenBank/DDBJ databases">
        <title>Sorghum-associated microbial communities from plants grown in Nebraska, USA.</title>
        <authorList>
            <person name="Schachtman D."/>
        </authorList>
    </citation>
    <scope>NUCLEOTIDE SEQUENCE [LARGE SCALE GENOMIC DNA]</scope>
    <source>
        <strain evidence="6 7">DS1730</strain>
    </source>
</reference>
<dbReference type="PROSITE" id="PS50887">
    <property type="entry name" value="GGDEF"/>
    <property type="match status" value="1"/>
</dbReference>
<dbReference type="PROSITE" id="PS50113">
    <property type="entry name" value="PAC"/>
    <property type="match status" value="1"/>
</dbReference>
<dbReference type="PROSITE" id="PS50112">
    <property type="entry name" value="PAS"/>
    <property type="match status" value="1"/>
</dbReference>